<dbReference type="Proteomes" id="UP000238308">
    <property type="component" value="Unassembled WGS sequence"/>
</dbReference>
<dbReference type="InterPro" id="IPR011990">
    <property type="entry name" value="TPR-like_helical_dom_sf"/>
</dbReference>
<dbReference type="AlphaFoldDB" id="A0A2T0XPB0"/>
<feature type="repeat" description="TPR" evidence="3">
    <location>
        <begin position="16"/>
        <end position="49"/>
    </location>
</feature>
<evidence type="ECO:0000256" key="2">
    <source>
        <dbReference type="ARBA" id="ARBA00022803"/>
    </source>
</evidence>
<dbReference type="Pfam" id="PF14559">
    <property type="entry name" value="TPR_19"/>
    <property type="match status" value="1"/>
</dbReference>
<dbReference type="InterPro" id="IPR019734">
    <property type="entry name" value="TPR_rpt"/>
</dbReference>
<accession>A0A2T0XPB0</accession>
<feature type="repeat" description="TPR" evidence="3">
    <location>
        <begin position="186"/>
        <end position="219"/>
    </location>
</feature>
<gene>
    <name evidence="4" type="ORF">BCM14_0228</name>
</gene>
<reference evidence="4 5" key="1">
    <citation type="submission" date="2018-03" db="EMBL/GenBank/DDBJ databases">
        <title>Genomic Encyclopedia of Type Strains, Phase III (KMG-III): the genomes of soil and plant-associated and newly described type strains.</title>
        <authorList>
            <person name="Whitman W."/>
        </authorList>
    </citation>
    <scope>NUCLEOTIDE SEQUENCE [LARGE SCALE GENOMIC DNA]</scope>
    <source>
        <strain evidence="4 5">MWH-P2sevCIIIb</strain>
    </source>
</reference>
<dbReference type="InterPro" id="IPR051685">
    <property type="entry name" value="Ycf3/AcsC/BcsC/TPR_MFPF"/>
</dbReference>
<proteinExistence type="predicted"/>
<dbReference type="SMART" id="SM00028">
    <property type="entry name" value="TPR"/>
    <property type="match status" value="8"/>
</dbReference>
<keyword evidence="1" id="KW-0677">Repeat</keyword>
<keyword evidence="5" id="KW-1185">Reference proteome</keyword>
<organism evidence="4 5">
    <name type="scientific">Jezberella montanilacus</name>
    <dbReference type="NCBI Taxonomy" id="323426"/>
    <lineage>
        <taxon>Bacteria</taxon>
        <taxon>Pseudomonadati</taxon>
        <taxon>Pseudomonadota</taxon>
        <taxon>Betaproteobacteria</taxon>
        <taxon>Burkholderiales</taxon>
        <taxon>Alcaligenaceae</taxon>
        <taxon>Jezberella</taxon>
    </lineage>
</organism>
<dbReference type="Pfam" id="PF13432">
    <property type="entry name" value="TPR_16"/>
    <property type="match status" value="2"/>
</dbReference>
<dbReference type="PROSITE" id="PS50293">
    <property type="entry name" value="TPR_REGION"/>
    <property type="match status" value="2"/>
</dbReference>
<dbReference type="Pfam" id="PF13414">
    <property type="entry name" value="TPR_11"/>
    <property type="match status" value="1"/>
</dbReference>
<feature type="repeat" description="TPR" evidence="3">
    <location>
        <begin position="220"/>
        <end position="253"/>
    </location>
</feature>
<feature type="repeat" description="TPR" evidence="3">
    <location>
        <begin position="84"/>
        <end position="117"/>
    </location>
</feature>
<evidence type="ECO:0000256" key="3">
    <source>
        <dbReference type="PROSITE-ProRule" id="PRU00339"/>
    </source>
</evidence>
<name>A0A2T0XPB0_9BURK</name>
<feature type="repeat" description="TPR" evidence="3">
    <location>
        <begin position="152"/>
        <end position="185"/>
    </location>
</feature>
<dbReference type="RefSeq" id="WP_106226166.1">
    <property type="nucleotide sequence ID" value="NZ_PVTV01000003.1"/>
</dbReference>
<comment type="caution">
    <text evidence="4">The sequence shown here is derived from an EMBL/GenBank/DDBJ whole genome shotgun (WGS) entry which is preliminary data.</text>
</comment>
<dbReference type="PANTHER" id="PTHR44943">
    <property type="entry name" value="CELLULOSE SYNTHASE OPERON PROTEIN C"/>
    <property type="match status" value="1"/>
</dbReference>
<evidence type="ECO:0000313" key="4">
    <source>
        <dbReference type="EMBL" id="PRZ00757.1"/>
    </source>
</evidence>
<feature type="repeat" description="TPR" evidence="3">
    <location>
        <begin position="50"/>
        <end position="83"/>
    </location>
</feature>
<evidence type="ECO:0000256" key="1">
    <source>
        <dbReference type="ARBA" id="ARBA00022737"/>
    </source>
</evidence>
<protein>
    <submittedName>
        <fullName evidence="4">Uncharacterized protein</fullName>
    </submittedName>
</protein>
<sequence length="602" mass="67597">MDSQPNPSVEAKQGEAERLARLGAMLYQIGSIEDAISTYEQVLALAPEHFDALQLLGVVAARKKNYVQALDFLSRAIAINPTHPQSYNNLGNALQDLNRLDEALVNYDQAISLKPDFAEAHNNRGNTLAHLKRWDEAIASFISATTCKPDYTDAYLNLGDSLVEIKLYDEALIIYAEAGRVEPGSFEAFFRHGNVLLLLKRWDDALASFAKVVEIKPDHLDVYINQGIALHQLKRLDDALISYEKILAINPGHAEAHNNRGGALLALKRVDEAINAFTSAIHCKPDFADAHVNLSLSHLLLGNFREGFLRYEWRWKKSGLPSFNEKRNYPQPLWLGDQSLQGKTILLYAEQGLGDTIQFCRYVDSVAKLGATIILEVQRPLAQLLSNLRGIRQVVASGDALPDFDYHCPLMSLPLAFKTELDTIPSVSPDIQSNPEKLRQWGLKLGNKNRSRIGLVWGGNSVNMNDHIRSVSLSLLLRQLPAGFDYISLQKDFSPDDLTLLDQEKKIICFGDDIHDFSDTAALCELMDVIISVDTSVAHLAASLNKPTWILLPYTPDWRWQLGRTDNPWYPSVKLYRQESLYDWDTVLTKVAVDLKTELKRL</sequence>
<dbReference type="PANTHER" id="PTHR44943:SF8">
    <property type="entry name" value="TPR REPEAT-CONTAINING PROTEIN MJ0263"/>
    <property type="match status" value="1"/>
</dbReference>
<dbReference type="OrthoDB" id="9814129at2"/>
<dbReference type="SUPFAM" id="SSF48452">
    <property type="entry name" value="TPR-like"/>
    <property type="match status" value="2"/>
</dbReference>
<keyword evidence="2 3" id="KW-0802">TPR repeat</keyword>
<evidence type="ECO:0000313" key="5">
    <source>
        <dbReference type="Proteomes" id="UP000238308"/>
    </source>
</evidence>
<dbReference type="Gene3D" id="3.40.50.2000">
    <property type="entry name" value="Glycogen Phosphorylase B"/>
    <property type="match status" value="1"/>
</dbReference>
<dbReference type="Gene3D" id="1.25.40.10">
    <property type="entry name" value="Tetratricopeptide repeat domain"/>
    <property type="match status" value="4"/>
</dbReference>
<feature type="repeat" description="TPR" evidence="3">
    <location>
        <begin position="254"/>
        <end position="287"/>
    </location>
</feature>
<dbReference type="PROSITE" id="PS50005">
    <property type="entry name" value="TPR"/>
    <property type="match status" value="7"/>
</dbReference>
<dbReference type="SUPFAM" id="SSF53756">
    <property type="entry name" value="UDP-Glycosyltransferase/glycogen phosphorylase"/>
    <property type="match status" value="1"/>
</dbReference>
<dbReference type="EMBL" id="PVTV01000003">
    <property type="protein sequence ID" value="PRZ00757.1"/>
    <property type="molecule type" value="Genomic_DNA"/>
</dbReference>